<dbReference type="OrthoDB" id="548795at2759"/>
<gene>
    <name evidence="2" type="primary">TEX47</name>
</gene>
<dbReference type="Proteomes" id="UP000248480">
    <property type="component" value="Unplaced"/>
</dbReference>
<dbReference type="Pfam" id="PF24787">
    <property type="entry name" value="TEX47"/>
    <property type="match status" value="1"/>
</dbReference>
<dbReference type="STRING" id="127582.A0A2Y9DV25"/>
<reference evidence="2" key="1">
    <citation type="submission" date="2025-08" db="UniProtKB">
        <authorList>
            <consortium name="RefSeq"/>
        </authorList>
    </citation>
    <scope>IDENTIFICATION</scope>
</reference>
<dbReference type="InParanoid" id="A0A2Y9DV25"/>
<protein>
    <submittedName>
        <fullName evidence="2">Testis-expressed protein 47</fullName>
    </submittedName>
</protein>
<name>A0A2Y9DV25_TRIMA</name>
<keyword evidence="1" id="KW-1185">Reference proteome</keyword>
<organism evidence="1 2">
    <name type="scientific">Trichechus manatus latirostris</name>
    <name type="common">Florida manatee</name>
    <dbReference type="NCBI Taxonomy" id="127582"/>
    <lineage>
        <taxon>Eukaryota</taxon>
        <taxon>Metazoa</taxon>
        <taxon>Chordata</taxon>
        <taxon>Craniata</taxon>
        <taxon>Vertebrata</taxon>
        <taxon>Euteleostomi</taxon>
        <taxon>Mammalia</taxon>
        <taxon>Eutheria</taxon>
        <taxon>Afrotheria</taxon>
        <taxon>Sirenia</taxon>
        <taxon>Trichechidae</taxon>
        <taxon>Trichechus</taxon>
    </lineage>
</organism>
<dbReference type="RefSeq" id="XP_004381560.1">
    <property type="nucleotide sequence ID" value="XM_004381503.1"/>
</dbReference>
<dbReference type="InterPro" id="IPR055308">
    <property type="entry name" value="TEX47-like"/>
</dbReference>
<dbReference type="CTD" id="219557"/>
<evidence type="ECO:0000313" key="2">
    <source>
        <dbReference type="RefSeq" id="XP_004381560.1"/>
    </source>
</evidence>
<evidence type="ECO:0000313" key="1">
    <source>
        <dbReference type="Proteomes" id="UP000248480"/>
    </source>
</evidence>
<accession>A0A2Y9DV25</accession>
<dbReference type="KEGG" id="tmu:101352640"/>
<dbReference type="FunCoup" id="A0A2Y9DV25">
    <property type="interactions" value="1"/>
</dbReference>
<dbReference type="PANTHER" id="PTHR34035:SF1">
    <property type="entry name" value="TESTIS-EXPRESSED PROTEIN 47"/>
    <property type="match status" value="1"/>
</dbReference>
<dbReference type="AlphaFoldDB" id="A0A2Y9DV25"/>
<sequence>MSFSGHHVQKASKRPFPLESLLMPQVPRSNYLHFQEEKQRLQLKKFLLHRMFLVAKIPAHTDKKDIAEYYEQVFQSILKHHLGEMVTGLLLIYPTSILHILESSNGTLFRILLDYLDRERNENEFLIQGMKIIVVSHNIPTRLFMQWHVSVIKVPVMYLDDVTQSQSLEEVITEFLTQTHKLGLHLFKTVKVGTKGPGDNLHQVAPELLLPEQIIKYLCKSEEFLDPATFIQMYNNPIHVTLDSEVVWPAPTRF</sequence>
<dbReference type="PANTHER" id="PTHR34035">
    <property type="entry name" value="TESTIS-EXPRESSED PROTEIN 47"/>
    <property type="match status" value="1"/>
</dbReference>
<proteinExistence type="predicted"/>
<dbReference type="GeneID" id="101352640"/>